<accession>A0A2W4TRH7</accession>
<reference evidence="2 3" key="2">
    <citation type="submission" date="2018-06" db="EMBL/GenBank/DDBJ databases">
        <title>Metagenomic assembly of (sub)arctic Cyanobacteria and their associated microbiome from non-axenic cultures.</title>
        <authorList>
            <person name="Baurain D."/>
        </authorList>
    </citation>
    <scope>NUCLEOTIDE SEQUENCE [LARGE SCALE GENOMIC DNA]</scope>
    <source>
        <strain evidence="2">ULC129bin1</strain>
    </source>
</reference>
<evidence type="ECO:0000313" key="2">
    <source>
        <dbReference type="EMBL" id="PZO10244.1"/>
    </source>
</evidence>
<gene>
    <name evidence="2" type="ORF">DCF25_20915</name>
</gene>
<comment type="caution">
    <text evidence="2">The sequence shown here is derived from an EMBL/GenBank/DDBJ whole genome shotgun (WGS) entry which is preliminary data.</text>
</comment>
<evidence type="ECO:0000313" key="3">
    <source>
        <dbReference type="Proteomes" id="UP000249354"/>
    </source>
</evidence>
<dbReference type="EMBL" id="QBMC01000226">
    <property type="protein sequence ID" value="PZO10244.1"/>
    <property type="molecule type" value="Genomic_DNA"/>
</dbReference>
<sequence>MVLSASLRPVYLALFALTLLAVIAGSGALMAISGQGHDVLVFSMGVGMGMSLVSALSLELWHLLRSRLVEMQADIVKAIALTQIGEIDPRLLLSQYAPPLRMPQNASDIAVEIECRRLLDRTQQILSKAVTDDGCCRYCERWGEHDRDCPVPAAQRLYESGKAKRMPWREYKKTLPIHVNS</sequence>
<keyword evidence="1" id="KW-0812">Transmembrane</keyword>
<dbReference type="AlphaFoldDB" id="A0A2W4TRH7"/>
<proteinExistence type="predicted"/>
<evidence type="ECO:0000256" key="1">
    <source>
        <dbReference type="SAM" id="Phobius"/>
    </source>
</evidence>
<keyword evidence="1" id="KW-1133">Transmembrane helix</keyword>
<organism evidence="2 3">
    <name type="scientific">Leptolyngbya foveolarum</name>
    <dbReference type="NCBI Taxonomy" id="47253"/>
    <lineage>
        <taxon>Bacteria</taxon>
        <taxon>Bacillati</taxon>
        <taxon>Cyanobacteriota</taxon>
        <taxon>Cyanophyceae</taxon>
        <taxon>Leptolyngbyales</taxon>
        <taxon>Leptolyngbyaceae</taxon>
        <taxon>Leptolyngbya group</taxon>
        <taxon>Leptolyngbya</taxon>
    </lineage>
</organism>
<name>A0A2W4TRH7_9CYAN</name>
<protein>
    <submittedName>
        <fullName evidence="2">Uncharacterized protein</fullName>
    </submittedName>
</protein>
<reference evidence="3" key="1">
    <citation type="submission" date="2018-04" db="EMBL/GenBank/DDBJ databases">
        <authorList>
            <person name="Cornet L."/>
        </authorList>
    </citation>
    <scope>NUCLEOTIDE SEQUENCE [LARGE SCALE GENOMIC DNA]</scope>
</reference>
<keyword evidence="1" id="KW-0472">Membrane</keyword>
<dbReference type="Proteomes" id="UP000249354">
    <property type="component" value="Unassembled WGS sequence"/>
</dbReference>
<feature type="transmembrane region" description="Helical" evidence="1">
    <location>
        <begin position="41"/>
        <end position="61"/>
    </location>
</feature>